<evidence type="ECO:0000256" key="1">
    <source>
        <dbReference type="SAM" id="MobiDB-lite"/>
    </source>
</evidence>
<keyword evidence="2" id="KW-0472">Membrane</keyword>
<gene>
    <name evidence="3" type="ORF">EDB81DRAFT_926519</name>
</gene>
<feature type="transmembrane region" description="Helical" evidence="2">
    <location>
        <begin position="440"/>
        <end position="460"/>
    </location>
</feature>
<feature type="compositionally biased region" description="Low complexity" evidence="1">
    <location>
        <begin position="96"/>
        <end position="107"/>
    </location>
</feature>
<dbReference type="Proteomes" id="UP000738349">
    <property type="component" value="Unassembled WGS sequence"/>
</dbReference>
<comment type="caution">
    <text evidence="3">The sequence shown here is derived from an EMBL/GenBank/DDBJ whole genome shotgun (WGS) entry which is preliminary data.</text>
</comment>
<keyword evidence="2" id="KW-0812">Transmembrane</keyword>
<keyword evidence="2" id="KW-1133">Transmembrane helix</keyword>
<keyword evidence="4" id="KW-1185">Reference proteome</keyword>
<sequence>MSLAYYFMTKDGTLPRRNYQAEVVDSFCPQSTFKDLQSHSQNLPSRKVCLVDDRTNDGINSISLGDYGPLTAQKLYLKLKEKRFHDRDEHSPEPPNSVSPSSRESPLPLDADRRLVFITDIDRYAVAALMATAPLSQVTALGDTLYMHLAFKAYIGASIQTRGFPFFSLSFHLPYFAWRSTTPQEQPRDNRLNRAGHPVRKVIDVSFLTSGVTPQITFKQGDYLCEAQMSVLVLGPDDCRWTGLCLVDTYFDSEDQRECVDKYHADVPDGIQSDPFTEGIFDVHLPILDPREYFLAVLDCRAKVFMEEWKHSADKLAHRIDGYIAEHPFISKHSTSPPGTELRPFLSCIGQTRQHLREFIECLRAPIRHWDDFKHRERFRTAAECRYISSIQETFVAAGHCLNQLESLCKRCDDLAKYLALCMNDEGSRGMKLQARLTQYNHTLTHVFLYFCFPPILAAGMLSMHEEAIPGVLGPAKQSFIVLTIFLTTLVFIIVGFMQRWRDILLFVYDLVGTERIKIFAGKLTSPGGHDEDIELGGRLQ</sequence>
<dbReference type="AlphaFoldDB" id="A0A9P9I8K2"/>
<organism evidence="3 4">
    <name type="scientific">Dactylonectria macrodidyma</name>
    <dbReference type="NCBI Taxonomy" id="307937"/>
    <lineage>
        <taxon>Eukaryota</taxon>
        <taxon>Fungi</taxon>
        <taxon>Dikarya</taxon>
        <taxon>Ascomycota</taxon>
        <taxon>Pezizomycotina</taxon>
        <taxon>Sordariomycetes</taxon>
        <taxon>Hypocreomycetidae</taxon>
        <taxon>Hypocreales</taxon>
        <taxon>Nectriaceae</taxon>
        <taxon>Dactylonectria</taxon>
    </lineage>
</organism>
<evidence type="ECO:0000313" key="3">
    <source>
        <dbReference type="EMBL" id="KAH7110912.1"/>
    </source>
</evidence>
<dbReference type="EMBL" id="JAGMUV010000043">
    <property type="protein sequence ID" value="KAH7110912.1"/>
    <property type="molecule type" value="Genomic_DNA"/>
</dbReference>
<dbReference type="OrthoDB" id="10071171at2759"/>
<protein>
    <submittedName>
        <fullName evidence="3">Uncharacterized protein</fullName>
    </submittedName>
</protein>
<accession>A0A9P9I8K2</accession>
<feature type="transmembrane region" description="Helical" evidence="2">
    <location>
        <begin position="480"/>
        <end position="498"/>
    </location>
</feature>
<proteinExistence type="predicted"/>
<feature type="region of interest" description="Disordered" evidence="1">
    <location>
        <begin position="84"/>
        <end position="107"/>
    </location>
</feature>
<name>A0A9P9I8K2_9HYPO</name>
<evidence type="ECO:0000256" key="2">
    <source>
        <dbReference type="SAM" id="Phobius"/>
    </source>
</evidence>
<evidence type="ECO:0000313" key="4">
    <source>
        <dbReference type="Proteomes" id="UP000738349"/>
    </source>
</evidence>
<reference evidence="3" key="1">
    <citation type="journal article" date="2021" name="Nat. Commun.">
        <title>Genetic determinants of endophytism in the Arabidopsis root mycobiome.</title>
        <authorList>
            <person name="Mesny F."/>
            <person name="Miyauchi S."/>
            <person name="Thiergart T."/>
            <person name="Pickel B."/>
            <person name="Atanasova L."/>
            <person name="Karlsson M."/>
            <person name="Huettel B."/>
            <person name="Barry K.W."/>
            <person name="Haridas S."/>
            <person name="Chen C."/>
            <person name="Bauer D."/>
            <person name="Andreopoulos W."/>
            <person name="Pangilinan J."/>
            <person name="LaButti K."/>
            <person name="Riley R."/>
            <person name="Lipzen A."/>
            <person name="Clum A."/>
            <person name="Drula E."/>
            <person name="Henrissat B."/>
            <person name="Kohler A."/>
            <person name="Grigoriev I.V."/>
            <person name="Martin F.M."/>
            <person name="Hacquard S."/>
        </authorList>
    </citation>
    <scope>NUCLEOTIDE SEQUENCE</scope>
    <source>
        <strain evidence="3">MPI-CAGE-AT-0147</strain>
    </source>
</reference>